<sequence length="477" mass="51419">MTLHENFVGGRFVPVAGGDRIDVLNPARDSKISEIPDTGADGVAEAVATAKKAQTAWEKLPPIERAGFLRQISAKIRSNADEIARVISEEQGKILPLATVEAHFTANYIDYMAEWARRIEGEILPSDRAGESIFLFRQPVGVVAGILPWNFPFFLIARKMAPALITGNAIVIKPSEETPNNAALFARLVTETELPEGVFNIVYGRGATTGKALVTHQDVRMVSFTGSVETGSRIMADGAKNITKMNLELGGKAPAIVTADADLDLAARAITQSRTLNTGQVCNAAERVYVDRSVSAEFTQKLVAAMKAVRYGDPLAGDELDMGPIINRAGLDKIDTLVKSAVSEGAEVALGGKAADLGQGNHYEPTVLVNCRQDMQIIRNETFGPVLPLIEVSGLDEAIERANDTTYGLTSSIYTTKLNDALRACHELKFGETYVNRENFEAMQCFHAGRGKSGIGGADGKHGLLEYTETHIAYIQT</sequence>
<feature type="domain" description="Aldehyde dehydrogenase" evidence="6">
    <location>
        <begin position="17"/>
        <end position="471"/>
    </location>
</feature>
<dbReference type="InterPro" id="IPR016163">
    <property type="entry name" value="Ald_DH_C"/>
</dbReference>
<dbReference type="InterPro" id="IPR015590">
    <property type="entry name" value="Aldehyde_DH_dom"/>
</dbReference>
<dbReference type="Gene3D" id="3.40.309.10">
    <property type="entry name" value="Aldehyde Dehydrogenase, Chain A, domain 2"/>
    <property type="match status" value="1"/>
</dbReference>
<dbReference type="InterPro" id="IPR050740">
    <property type="entry name" value="Aldehyde_DH_Superfamily"/>
</dbReference>
<dbReference type="FunFam" id="3.40.605.10:FF:000022">
    <property type="entry name" value="Aldehyde dehydrogenase A"/>
    <property type="match status" value="1"/>
</dbReference>
<dbReference type="STRING" id="336292.SAMN05660710_00422"/>
<organism evidence="7 8">
    <name type="scientific">Paracoccus tibetensis</name>
    <dbReference type="NCBI Taxonomy" id="336292"/>
    <lineage>
        <taxon>Bacteria</taxon>
        <taxon>Pseudomonadati</taxon>
        <taxon>Pseudomonadota</taxon>
        <taxon>Alphaproteobacteria</taxon>
        <taxon>Rhodobacterales</taxon>
        <taxon>Paracoccaceae</taxon>
        <taxon>Paracoccus</taxon>
    </lineage>
</organism>
<dbReference type="PANTHER" id="PTHR43353:SF5">
    <property type="entry name" value="SUCCINATE-SEMIALDEHYDE DEHYDROGENASE, MITOCHONDRIAL"/>
    <property type="match status" value="1"/>
</dbReference>
<dbReference type="GO" id="GO:0009450">
    <property type="term" value="P:gamma-aminobutyric acid catabolic process"/>
    <property type="evidence" value="ECO:0007669"/>
    <property type="project" value="TreeGrafter"/>
</dbReference>
<protein>
    <submittedName>
        <fullName evidence="7">Lactaldehyde dehydrogenase / glycolaldehyde dehydrogenase</fullName>
    </submittedName>
</protein>
<dbReference type="SUPFAM" id="SSF53720">
    <property type="entry name" value="ALDH-like"/>
    <property type="match status" value="1"/>
</dbReference>
<dbReference type="GO" id="GO:0016052">
    <property type="term" value="P:carbohydrate catabolic process"/>
    <property type="evidence" value="ECO:0007669"/>
    <property type="project" value="UniProtKB-ARBA"/>
</dbReference>
<evidence type="ECO:0000259" key="6">
    <source>
        <dbReference type="Pfam" id="PF00171"/>
    </source>
</evidence>
<evidence type="ECO:0000256" key="1">
    <source>
        <dbReference type="ARBA" id="ARBA00004921"/>
    </source>
</evidence>
<gene>
    <name evidence="7" type="ORF">SAMN05660710_00422</name>
</gene>
<dbReference type="RefSeq" id="WP_090739836.1">
    <property type="nucleotide sequence ID" value="NZ_FMVT01000001.1"/>
</dbReference>
<name>A0A1G5C617_9RHOB</name>
<reference evidence="7 8" key="1">
    <citation type="submission" date="2016-10" db="EMBL/GenBank/DDBJ databases">
        <authorList>
            <person name="de Groot N.N."/>
        </authorList>
    </citation>
    <scope>NUCLEOTIDE SEQUENCE [LARGE SCALE GENOMIC DNA]</scope>
    <source>
        <strain evidence="7 8">CGMCC 1.8925</strain>
    </source>
</reference>
<dbReference type="PROSITE" id="PS00687">
    <property type="entry name" value="ALDEHYDE_DEHYDR_GLU"/>
    <property type="match status" value="1"/>
</dbReference>
<dbReference type="GO" id="GO:0005829">
    <property type="term" value="C:cytosol"/>
    <property type="evidence" value="ECO:0007669"/>
    <property type="project" value="TreeGrafter"/>
</dbReference>
<dbReference type="Gene3D" id="3.40.605.10">
    <property type="entry name" value="Aldehyde Dehydrogenase, Chain A, domain 1"/>
    <property type="match status" value="1"/>
</dbReference>
<dbReference type="EMBL" id="FMVT01000001">
    <property type="protein sequence ID" value="SCX97796.1"/>
    <property type="molecule type" value="Genomic_DNA"/>
</dbReference>
<dbReference type="GO" id="GO:0004030">
    <property type="term" value="F:aldehyde dehydrogenase [NAD(P)+] activity"/>
    <property type="evidence" value="ECO:0007669"/>
    <property type="project" value="UniProtKB-ARBA"/>
</dbReference>
<dbReference type="CDD" id="cd07088">
    <property type="entry name" value="ALDH_LactADH-AldA"/>
    <property type="match status" value="1"/>
</dbReference>
<evidence type="ECO:0000313" key="7">
    <source>
        <dbReference type="EMBL" id="SCX97796.1"/>
    </source>
</evidence>
<evidence type="ECO:0000313" key="8">
    <source>
        <dbReference type="Proteomes" id="UP000199502"/>
    </source>
</evidence>
<dbReference type="AlphaFoldDB" id="A0A1G5C617"/>
<keyword evidence="8" id="KW-1185">Reference proteome</keyword>
<keyword evidence="3 5" id="KW-0560">Oxidoreductase</keyword>
<dbReference type="InterPro" id="IPR029510">
    <property type="entry name" value="Ald_DH_CS_GLU"/>
</dbReference>
<dbReference type="Proteomes" id="UP000199502">
    <property type="component" value="Unassembled WGS sequence"/>
</dbReference>
<evidence type="ECO:0000256" key="4">
    <source>
        <dbReference type="PROSITE-ProRule" id="PRU10007"/>
    </source>
</evidence>
<dbReference type="PANTHER" id="PTHR43353">
    <property type="entry name" value="SUCCINATE-SEMIALDEHYDE DEHYDROGENASE, MITOCHONDRIAL"/>
    <property type="match status" value="1"/>
</dbReference>
<evidence type="ECO:0000256" key="3">
    <source>
        <dbReference type="ARBA" id="ARBA00023002"/>
    </source>
</evidence>
<comment type="pathway">
    <text evidence="1">Carbohydrate degradation.</text>
</comment>
<feature type="active site" evidence="4">
    <location>
        <position position="248"/>
    </location>
</feature>
<dbReference type="FunFam" id="3.40.309.10:FF:000009">
    <property type="entry name" value="Aldehyde dehydrogenase A"/>
    <property type="match status" value="1"/>
</dbReference>
<proteinExistence type="inferred from homology"/>
<dbReference type="InterPro" id="IPR016162">
    <property type="entry name" value="Ald_DH_N"/>
</dbReference>
<dbReference type="NCBIfam" id="NF007497">
    <property type="entry name" value="PRK10090.1"/>
    <property type="match status" value="1"/>
</dbReference>
<evidence type="ECO:0000256" key="5">
    <source>
        <dbReference type="RuleBase" id="RU003345"/>
    </source>
</evidence>
<dbReference type="GO" id="GO:0004777">
    <property type="term" value="F:succinate-semialdehyde dehydrogenase (NAD+) activity"/>
    <property type="evidence" value="ECO:0007669"/>
    <property type="project" value="TreeGrafter"/>
</dbReference>
<comment type="similarity">
    <text evidence="2 5">Belongs to the aldehyde dehydrogenase family.</text>
</comment>
<accession>A0A1G5C617</accession>
<dbReference type="InterPro" id="IPR016161">
    <property type="entry name" value="Ald_DH/histidinol_DH"/>
</dbReference>
<dbReference type="Pfam" id="PF00171">
    <property type="entry name" value="Aldedh"/>
    <property type="match status" value="1"/>
</dbReference>
<dbReference type="OrthoDB" id="9812625at2"/>
<dbReference type="GO" id="GO:0042802">
    <property type="term" value="F:identical protein binding"/>
    <property type="evidence" value="ECO:0007669"/>
    <property type="project" value="UniProtKB-ARBA"/>
</dbReference>
<evidence type="ECO:0000256" key="2">
    <source>
        <dbReference type="ARBA" id="ARBA00009986"/>
    </source>
</evidence>